<dbReference type="PANTHER" id="PTHR43861">
    <property type="entry name" value="TRANS-ACONITATE 2-METHYLTRANSFERASE-RELATED"/>
    <property type="match status" value="1"/>
</dbReference>
<gene>
    <name evidence="3" type="ORF">SVA_3630</name>
</gene>
<dbReference type="SUPFAM" id="SSF53335">
    <property type="entry name" value="S-adenosyl-L-methionine-dependent methyltransferases"/>
    <property type="match status" value="1"/>
</dbReference>
<dbReference type="CDD" id="cd02440">
    <property type="entry name" value="AdoMet_MTases"/>
    <property type="match status" value="1"/>
</dbReference>
<keyword evidence="1 3" id="KW-0808">Transferase</keyword>
<protein>
    <submittedName>
        <fullName evidence="3">SAM-dependent methyltransferase</fullName>
    </submittedName>
</protein>
<dbReference type="GO" id="GO:0008168">
    <property type="term" value="F:methyltransferase activity"/>
    <property type="evidence" value="ECO:0007669"/>
    <property type="project" value="UniProtKB-KW"/>
</dbReference>
<dbReference type="InterPro" id="IPR029063">
    <property type="entry name" value="SAM-dependent_MTases_sf"/>
</dbReference>
<evidence type="ECO:0000313" key="3">
    <source>
        <dbReference type="EMBL" id="BAU50166.1"/>
    </source>
</evidence>
<evidence type="ECO:0000313" key="4">
    <source>
        <dbReference type="Proteomes" id="UP000218899"/>
    </source>
</evidence>
<accession>A0A1C7AFM9</accession>
<dbReference type="GO" id="GO:0032259">
    <property type="term" value="P:methylation"/>
    <property type="evidence" value="ECO:0007669"/>
    <property type="project" value="UniProtKB-KW"/>
</dbReference>
<dbReference type="Proteomes" id="UP000218899">
    <property type="component" value="Chromosome"/>
</dbReference>
<organism evidence="3 4">
    <name type="scientific">Sulfurifustis variabilis</name>
    <dbReference type="NCBI Taxonomy" id="1675686"/>
    <lineage>
        <taxon>Bacteria</taxon>
        <taxon>Pseudomonadati</taxon>
        <taxon>Pseudomonadota</taxon>
        <taxon>Gammaproteobacteria</taxon>
        <taxon>Acidiferrobacterales</taxon>
        <taxon>Acidiferrobacteraceae</taxon>
        <taxon>Sulfurifustis</taxon>
    </lineage>
</organism>
<dbReference type="EMBL" id="AP014936">
    <property type="protein sequence ID" value="BAU50166.1"/>
    <property type="molecule type" value="Genomic_DNA"/>
</dbReference>
<dbReference type="RefSeq" id="WP_197703282.1">
    <property type="nucleotide sequence ID" value="NZ_AP014936.1"/>
</dbReference>
<evidence type="ECO:0000259" key="2">
    <source>
        <dbReference type="Pfam" id="PF13649"/>
    </source>
</evidence>
<dbReference type="Gene3D" id="3.40.50.150">
    <property type="entry name" value="Vaccinia Virus protein VP39"/>
    <property type="match status" value="1"/>
</dbReference>
<keyword evidence="3" id="KW-0489">Methyltransferase</keyword>
<proteinExistence type="predicted"/>
<dbReference type="Pfam" id="PF13649">
    <property type="entry name" value="Methyltransf_25"/>
    <property type="match status" value="1"/>
</dbReference>
<feature type="domain" description="Methyltransferase" evidence="2">
    <location>
        <begin position="37"/>
        <end position="128"/>
    </location>
</feature>
<keyword evidence="4" id="KW-1185">Reference proteome</keyword>
<dbReference type="PANTHER" id="PTHR43861:SF3">
    <property type="entry name" value="PUTATIVE (AFU_ORTHOLOGUE AFUA_2G14390)-RELATED"/>
    <property type="match status" value="1"/>
</dbReference>
<evidence type="ECO:0000256" key="1">
    <source>
        <dbReference type="ARBA" id="ARBA00022679"/>
    </source>
</evidence>
<dbReference type="InterPro" id="IPR041698">
    <property type="entry name" value="Methyltransf_25"/>
</dbReference>
<dbReference type="KEGG" id="sva:SVA_3630"/>
<name>A0A1C7AFM9_9GAMM</name>
<sequence>MSFWDRRYDVADYVYGTDPNAFLASQRHRLHPGMKALAVADGEGRNGVWLAALGLDVLAVDGSPVAIEKARRLAAARGVALRFEVANLLDWAWPSAAYDVLVAIFIHFMPPDRARMHAAMARALKPGGLLIMECFTPGQLEYGTGGPPVREMLYTGEMLREDFRGMDILGLEETVTELREGLFHRGPAAVARLVLQKKAAGMNPAASTGGCSV</sequence>
<dbReference type="AlphaFoldDB" id="A0A1C7AFM9"/>
<reference evidence="3 4" key="1">
    <citation type="submission" date="2015-08" db="EMBL/GenBank/DDBJ databases">
        <title>Complete genome sequence of Sulfurifustis variabilis.</title>
        <authorList>
            <person name="Miura A."/>
            <person name="Kojima H."/>
            <person name="Fukui M."/>
        </authorList>
    </citation>
    <scope>NUCLEOTIDE SEQUENCE [LARGE SCALE GENOMIC DNA]</scope>
    <source>
        <strain evidence="4">skN76</strain>
    </source>
</reference>